<dbReference type="RefSeq" id="XP_067766639.1">
    <property type="nucleotide sequence ID" value="XM_067905322.1"/>
</dbReference>
<accession>A0A9P8LWZ1</accession>
<dbReference type="GeneID" id="94295418"/>
<keyword evidence="2" id="KW-1185">Reference proteome</keyword>
<organism evidence="1 2">
    <name type="scientific">Spironucleus salmonicida</name>
    <dbReference type="NCBI Taxonomy" id="348837"/>
    <lineage>
        <taxon>Eukaryota</taxon>
        <taxon>Metamonada</taxon>
        <taxon>Diplomonadida</taxon>
        <taxon>Hexamitidae</taxon>
        <taxon>Hexamitinae</taxon>
        <taxon>Spironucleus</taxon>
    </lineage>
</organism>
<dbReference type="EMBL" id="AUWU02000002">
    <property type="protein sequence ID" value="KAH0575866.1"/>
    <property type="molecule type" value="Genomic_DNA"/>
</dbReference>
<name>A0A9P8LWZ1_9EUKA</name>
<reference evidence="1 2" key="1">
    <citation type="journal article" date="2014" name="PLoS Genet.">
        <title>The Genome of Spironucleus salmonicida Highlights a Fish Pathogen Adapted to Fluctuating Environments.</title>
        <authorList>
            <person name="Xu F."/>
            <person name="Jerlstrom-Hultqvist J."/>
            <person name="Einarsson E."/>
            <person name="Astvaldsson A."/>
            <person name="Svard S.G."/>
            <person name="Andersson J.O."/>
        </authorList>
    </citation>
    <scope>NUCLEOTIDE SEQUENCE [LARGE SCALE GENOMIC DNA]</scope>
    <source>
        <strain evidence="1 2">ATCC 50377</strain>
    </source>
</reference>
<dbReference type="KEGG" id="ssao:94295418"/>
<proteinExistence type="predicted"/>
<comment type="caution">
    <text evidence="1">The sequence shown here is derived from an EMBL/GenBank/DDBJ whole genome shotgun (WGS) entry which is preliminary data.</text>
</comment>
<evidence type="ECO:0000313" key="1">
    <source>
        <dbReference type="EMBL" id="KAH0575866.1"/>
    </source>
</evidence>
<evidence type="ECO:0000313" key="2">
    <source>
        <dbReference type="Proteomes" id="UP000018208"/>
    </source>
</evidence>
<gene>
    <name evidence="1" type="ORF">SS50377_21395</name>
</gene>
<sequence>MHHQLSVISRQFLLVFTPVNPRIHGPQIFTLHQQISDKNILIRSDITKSYVQNSPKTAQIERTESRAPPATLQSLRRFQRKFARTKIRPAGCASRMANLSVSCTEREAEICQ</sequence>
<protein>
    <submittedName>
        <fullName evidence="1">Uncharacterized protein</fullName>
    </submittedName>
</protein>
<dbReference type="AlphaFoldDB" id="A0A9P8LWZ1"/>
<dbReference type="Proteomes" id="UP000018208">
    <property type="component" value="Unassembled WGS sequence"/>
</dbReference>